<evidence type="ECO:0008006" key="8">
    <source>
        <dbReference type="Google" id="ProtNLM"/>
    </source>
</evidence>
<dbReference type="Gene3D" id="3.40.50.10810">
    <property type="entry name" value="Tandem AAA-ATPase domain"/>
    <property type="match status" value="1"/>
</dbReference>
<dbReference type="PROSITE" id="PS51192">
    <property type="entry name" value="HELICASE_ATP_BIND_1"/>
    <property type="match status" value="1"/>
</dbReference>
<dbReference type="Pfam" id="PF00271">
    <property type="entry name" value="Helicase_C"/>
    <property type="match status" value="1"/>
</dbReference>
<dbReference type="InterPro" id="IPR000330">
    <property type="entry name" value="SNF2_N"/>
</dbReference>
<dbReference type="Pfam" id="PF00176">
    <property type="entry name" value="SNF2-rel_dom"/>
    <property type="match status" value="1"/>
</dbReference>
<keyword evidence="2" id="KW-0378">Hydrolase</keyword>
<dbReference type="InterPro" id="IPR014001">
    <property type="entry name" value="Helicase_ATP-bd"/>
</dbReference>
<dbReference type="InterPro" id="IPR057342">
    <property type="entry name" value="DEXDc_RapA"/>
</dbReference>
<evidence type="ECO:0000259" key="5">
    <source>
        <dbReference type="PROSITE" id="PS51192"/>
    </source>
</evidence>
<dbReference type="CDD" id="cd18793">
    <property type="entry name" value="SF2_C_SNF"/>
    <property type="match status" value="1"/>
</dbReference>
<evidence type="ECO:0000256" key="4">
    <source>
        <dbReference type="ARBA" id="ARBA00022840"/>
    </source>
</evidence>
<dbReference type="InterPro" id="IPR027417">
    <property type="entry name" value="P-loop_NTPase"/>
</dbReference>
<dbReference type="InterPro" id="IPR038718">
    <property type="entry name" value="SNF2-like_sf"/>
</dbReference>
<gene>
    <name evidence="7" type="ORF">HAKA00212_LOCUS16845</name>
</gene>
<dbReference type="GO" id="GO:0004386">
    <property type="term" value="F:helicase activity"/>
    <property type="evidence" value="ECO:0007669"/>
    <property type="project" value="UniProtKB-KW"/>
</dbReference>
<proteinExistence type="predicted"/>
<dbReference type="SUPFAM" id="SSF52540">
    <property type="entry name" value="P-loop containing nucleoside triphosphate hydrolases"/>
    <property type="match status" value="1"/>
</dbReference>
<dbReference type="GO" id="GO:0006281">
    <property type="term" value="P:DNA repair"/>
    <property type="evidence" value="ECO:0007669"/>
    <property type="project" value="TreeGrafter"/>
</dbReference>
<evidence type="ECO:0000256" key="1">
    <source>
        <dbReference type="ARBA" id="ARBA00022741"/>
    </source>
</evidence>
<evidence type="ECO:0000256" key="2">
    <source>
        <dbReference type="ARBA" id="ARBA00022801"/>
    </source>
</evidence>
<evidence type="ECO:0000259" key="6">
    <source>
        <dbReference type="PROSITE" id="PS51194"/>
    </source>
</evidence>
<dbReference type="SMART" id="SM00490">
    <property type="entry name" value="HELICc"/>
    <property type="match status" value="1"/>
</dbReference>
<dbReference type="InterPro" id="IPR049730">
    <property type="entry name" value="SNF2/RAD54-like_C"/>
</dbReference>
<dbReference type="GO" id="GO:0016787">
    <property type="term" value="F:hydrolase activity"/>
    <property type="evidence" value="ECO:0007669"/>
    <property type="project" value="UniProtKB-KW"/>
</dbReference>
<name>A0A6V1STM7_HETAK</name>
<keyword evidence="4" id="KW-0067">ATP-binding</keyword>
<dbReference type="PANTHER" id="PTHR45766">
    <property type="entry name" value="DNA ANNEALING HELICASE AND ENDONUCLEASE ZRANB3 FAMILY MEMBER"/>
    <property type="match status" value="1"/>
</dbReference>
<protein>
    <recommendedName>
        <fullName evidence="8">Helicase</fullName>
    </recommendedName>
</protein>
<dbReference type="Gene3D" id="3.40.50.300">
    <property type="entry name" value="P-loop containing nucleotide triphosphate hydrolases"/>
    <property type="match status" value="1"/>
</dbReference>
<keyword evidence="1" id="KW-0547">Nucleotide-binding</keyword>
<evidence type="ECO:0000313" key="7">
    <source>
        <dbReference type="EMBL" id="CAE0638068.1"/>
    </source>
</evidence>
<evidence type="ECO:0000256" key="3">
    <source>
        <dbReference type="ARBA" id="ARBA00022806"/>
    </source>
</evidence>
<accession>A0A6V1STM7</accession>
<dbReference type="GO" id="GO:0043596">
    <property type="term" value="C:nuclear replication fork"/>
    <property type="evidence" value="ECO:0007669"/>
    <property type="project" value="TreeGrafter"/>
</dbReference>
<organism evidence="7">
    <name type="scientific">Heterosigma akashiwo</name>
    <name type="common">Chromophytic alga</name>
    <name type="synonym">Heterosigma carterae</name>
    <dbReference type="NCBI Taxonomy" id="2829"/>
    <lineage>
        <taxon>Eukaryota</taxon>
        <taxon>Sar</taxon>
        <taxon>Stramenopiles</taxon>
        <taxon>Ochrophyta</taxon>
        <taxon>Raphidophyceae</taxon>
        <taxon>Chattonellales</taxon>
        <taxon>Chattonellaceae</taxon>
        <taxon>Heterosigma</taxon>
    </lineage>
</organism>
<dbReference type="CDD" id="cd18011">
    <property type="entry name" value="DEXDc_RapA"/>
    <property type="match status" value="1"/>
</dbReference>
<dbReference type="SMART" id="SM00487">
    <property type="entry name" value="DEXDc"/>
    <property type="match status" value="1"/>
</dbReference>
<feature type="domain" description="Helicase C-terminal" evidence="6">
    <location>
        <begin position="675"/>
        <end position="857"/>
    </location>
</feature>
<dbReference type="PANTHER" id="PTHR45766:SF6">
    <property type="entry name" value="SWI_SNF-RELATED MATRIX-ASSOCIATED ACTIN-DEPENDENT REGULATOR OF CHROMATIN SUBFAMILY A-LIKE PROTEIN 1"/>
    <property type="match status" value="1"/>
</dbReference>
<dbReference type="PROSITE" id="PS51194">
    <property type="entry name" value="HELICASE_CTER"/>
    <property type="match status" value="1"/>
</dbReference>
<dbReference type="GO" id="GO:0031297">
    <property type="term" value="P:replication fork processing"/>
    <property type="evidence" value="ECO:0007669"/>
    <property type="project" value="TreeGrafter"/>
</dbReference>
<dbReference type="AlphaFoldDB" id="A0A6V1STM7"/>
<feature type="domain" description="Helicase ATP-binding" evidence="5">
    <location>
        <begin position="241"/>
        <end position="403"/>
    </location>
</feature>
<dbReference type="EMBL" id="HBIU01036660">
    <property type="protein sequence ID" value="CAE0638068.1"/>
    <property type="molecule type" value="Transcribed_RNA"/>
</dbReference>
<dbReference type="InterPro" id="IPR001650">
    <property type="entry name" value="Helicase_C-like"/>
</dbReference>
<reference evidence="7" key="1">
    <citation type="submission" date="2021-01" db="EMBL/GenBank/DDBJ databases">
        <authorList>
            <person name="Corre E."/>
            <person name="Pelletier E."/>
            <person name="Niang G."/>
            <person name="Scheremetjew M."/>
            <person name="Finn R."/>
            <person name="Kale V."/>
            <person name="Holt S."/>
            <person name="Cochrane G."/>
            <person name="Meng A."/>
            <person name="Brown T."/>
            <person name="Cohen L."/>
        </authorList>
    </citation>
    <scope>NUCLEOTIDE SEQUENCE</scope>
    <source>
        <strain evidence="7">CCMP3107</strain>
    </source>
</reference>
<sequence>MRLVRNAGNDRVLDLIQAHLTPGRRLDLMSSAASVFAFEAMRASASVLAGTRWIVPGAGADLALLGGDADRPARNRLQASHVARQLAEWLCQAAEVRAAAGSIPQGLAVIRDEQGAPVQAVHGSFGLSTDGLGLTPGNPLAFIQAAESATESQMLAQWFDAQWAALGQRGDDKAQLLVQLESLAAPRDAASVYAAVLFHLLQRDGQEMDEDRIVKAATGIRNTVVWKKLYKFQRDGVVGAIDKLDRFGGCIIADSVGLGKTFEALAIIKYHELRNDRVLVLAPKRLRDNWTLYKANDQRNVLASDRLNYDVLNHTDLSRDGGLSGDIELSHVNWGNYDLVVIDESHNFRNKKSPKQGNETRYDRLMRRIIREGVKTRVLMLSATPVNNRLADLRNQIAFVTEGDDTALFDHGIASIDSTTRRAQKAFNRWLELPEDEKTPALLVDMLGFDYFTLLDHLTIARSRRHIEKYYGIEETGRFPSRLRPINIKADVDRAGEFRPIKEINLEIRRLKLASYAPLRYVKDGRLAAYDQKYSTAIRGGESIFRQVDREESLIHLMRVNLLKRMESSVYSFALTVGRQLKDVDTTLARLAAYKAGKDGEQGDADEFEELDIADVDVDDPLFEPLLVGRKVKVLLGDLDLARWRQDLTEDRNRLATLHAAALQVDAGRDDKLLKLRELIADKVRNPINPGNRKLIVFTAFADTAGYLYENLAGWARDQLGIDSALVTGSGGNQTTMPGLRRDLGSILTTFSPRSKERPAALADEGELDLLIATDCISEGQNLQDCDWLVNYDIHWNPVRIIQRFGRIDRIGSPNTSIQLVNFWPNMELEEYINLEQRVSGRMVLLDVSATGEENLIEQQSGDPMNDLEYRRKQLLKLQDAVIDLEDLSSGVSITDLTLTDFRIDLARYLKAHPGKLEAMPLGASAVVTTTEADLPAGILFCLRAEGAAAERAVEPGYPLAPVYLVHVSDSGSVLLPYTQAKHALDRFKRLCVGRELPDAVAVARFGKQTRHGADMRHAQGLLAAAVSSVVGKSAERAVASLFDPDGTHALKGEFAGMNDFEVLAYLVVMPVSPGTDAAMADPGPAAVV</sequence>
<keyword evidence="3" id="KW-0347">Helicase</keyword>
<dbReference type="GO" id="GO:0005524">
    <property type="term" value="F:ATP binding"/>
    <property type="evidence" value="ECO:0007669"/>
    <property type="project" value="UniProtKB-KW"/>
</dbReference>